<organism evidence="2">
    <name type="scientific">Oryza meridionalis</name>
    <dbReference type="NCBI Taxonomy" id="40149"/>
    <lineage>
        <taxon>Eukaryota</taxon>
        <taxon>Viridiplantae</taxon>
        <taxon>Streptophyta</taxon>
        <taxon>Embryophyta</taxon>
        <taxon>Tracheophyta</taxon>
        <taxon>Spermatophyta</taxon>
        <taxon>Magnoliopsida</taxon>
        <taxon>Liliopsida</taxon>
        <taxon>Poales</taxon>
        <taxon>Poaceae</taxon>
        <taxon>BOP clade</taxon>
        <taxon>Oryzoideae</taxon>
        <taxon>Oryzeae</taxon>
        <taxon>Oryzinae</taxon>
        <taxon>Oryza</taxon>
    </lineage>
</organism>
<feature type="compositionally biased region" description="Polar residues" evidence="1">
    <location>
        <begin position="11"/>
        <end position="22"/>
    </location>
</feature>
<evidence type="ECO:0000313" key="3">
    <source>
        <dbReference type="Proteomes" id="UP000008021"/>
    </source>
</evidence>
<evidence type="ECO:0000313" key="2">
    <source>
        <dbReference type="EnsemblPlants" id="OMERI02G15510.1"/>
    </source>
</evidence>
<dbReference type="EnsemblPlants" id="OMERI02G15510.1">
    <property type="protein sequence ID" value="OMERI02G15510.1"/>
    <property type="gene ID" value="OMERI02G15510"/>
</dbReference>
<feature type="region of interest" description="Disordered" evidence="1">
    <location>
        <begin position="1"/>
        <end position="22"/>
    </location>
</feature>
<sequence length="120" mass="11946">MASPPILHGGPSTSADAPSISSALGVGEHLSIRIDPTMREEAAPRVAVGRGAATDAPAIHITIQHLAPAVDVGPSTRAPGGNRAVPRVSGTTTAGTTTAVAAAAAAAMQWAATKLLKRRN</sequence>
<keyword evidence="3" id="KW-1185">Reference proteome</keyword>
<dbReference type="Gramene" id="OMERI02G15510.1">
    <property type="protein sequence ID" value="OMERI02G15510.1"/>
    <property type="gene ID" value="OMERI02G15510"/>
</dbReference>
<dbReference type="HOGENOM" id="CLU_2053399_0_0_1"/>
<reference evidence="2" key="2">
    <citation type="submission" date="2018-05" db="EMBL/GenBank/DDBJ databases">
        <title>OmerRS3 (Oryza meridionalis Reference Sequence Version 3).</title>
        <authorList>
            <person name="Zhang J."/>
            <person name="Kudrna D."/>
            <person name="Lee S."/>
            <person name="Talag J."/>
            <person name="Welchert J."/>
            <person name="Wing R.A."/>
        </authorList>
    </citation>
    <scope>NUCLEOTIDE SEQUENCE [LARGE SCALE GENOMIC DNA]</scope>
    <source>
        <strain evidence="2">cv. OR44</strain>
    </source>
</reference>
<proteinExistence type="predicted"/>
<name>A0A0E0CK43_9ORYZ</name>
<feature type="region of interest" description="Disordered" evidence="1">
    <location>
        <begin position="72"/>
        <end position="91"/>
    </location>
</feature>
<protein>
    <submittedName>
        <fullName evidence="2">Uncharacterized protein</fullName>
    </submittedName>
</protein>
<dbReference type="Proteomes" id="UP000008021">
    <property type="component" value="Chromosome 2"/>
</dbReference>
<reference evidence="2" key="1">
    <citation type="submission" date="2015-04" db="UniProtKB">
        <authorList>
            <consortium name="EnsemblPlants"/>
        </authorList>
    </citation>
    <scope>IDENTIFICATION</scope>
</reference>
<accession>A0A0E0CK43</accession>
<evidence type="ECO:0000256" key="1">
    <source>
        <dbReference type="SAM" id="MobiDB-lite"/>
    </source>
</evidence>
<dbReference type="AlphaFoldDB" id="A0A0E0CK43"/>